<dbReference type="Gene3D" id="3.20.20.410">
    <property type="entry name" value="Protein of unknown function UPF0759"/>
    <property type="match status" value="1"/>
</dbReference>
<sequence length="305" mass="35029">MEFGKVASKEVKSINFLLPKDGLQNQKVLNEKSTGKADVYVGCAKWGLPEWVGFLYPPKTKAANFLIEYAKHFNSIELNAAYYKIPTVETVRKWQKQAADNAKDGFLFCPKFPETISHYKRLKGVERATDEFLTSVFEFGAHLGPCFLQMSDSFGPNSFSALEDFLKSLPKDLNVFTELRNEEWFSEPSYRKDVFEMFTALNKGAVITDVAGRRDVLHMEVTVPEVFIRFIGNGVDFREADFARIDLWAERIKEWQDNGLKKTYFFLHQHDERESVRLAAHAIKSFNKTLGSQIPEIQIQPSLFI</sequence>
<evidence type="ECO:0000313" key="2">
    <source>
        <dbReference type="Proteomes" id="UP000198850"/>
    </source>
</evidence>
<dbReference type="Pfam" id="PF01904">
    <property type="entry name" value="DUF72"/>
    <property type="match status" value="1"/>
</dbReference>
<name>A0A1H4CJQ2_9SPHI</name>
<reference evidence="1 2" key="1">
    <citation type="submission" date="2016-10" db="EMBL/GenBank/DDBJ databases">
        <authorList>
            <person name="de Groot N.N."/>
        </authorList>
    </citation>
    <scope>NUCLEOTIDE SEQUENCE [LARGE SCALE GENOMIC DNA]</scope>
    <source>
        <strain evidence="1 2">DSM 19033</strain>
    </source>
</reference>
<dbReference type="SUPFAM" id="SSF117396">
    <property type="entry name" value="TM1631-like"/>
    <property type="match status" value="1"/>
</dbReference>
<dbReference type="RefSeq" id="WP_090556217.1">
    <property type="nucleotide sequence ID" value="NZ_FNRA01000004.1"/>
</dbReference>
<accession>A0A1H4CJQ2</accession>
<dbReference type="InterPro" id="IPR036520">
    <property type="entry name" value="UPF0759_sf"/>
</dbReference>
<dbReference type="PANTHER" id="PTHR30348:SF9">
    <property type="entry name" value="UPF0759 PROTEIN YECE"/>
    <property type="match status" value="1"/>
</dbReference>
<gene>
    <name evidence="1" type="ORF">SAMN05443550_10465</name>
</gene>
<dbReference type="InterPro" id="IPR002763">
    <property type="entry name" value="DUF72"/>
</dbReference>
<keyword evidence="2" id="KW-1185">Reference proteome</keyword>
<dbReference type="PANTHER" id="PTHR30348">
    <property type="entry name" value="UNCHARACTERIZED PROTEIN YECE"/>
    <property type="match status" value="1"/>
</dbReference>
<dbReference type="Proteomes" id="UP000198850">
    <property type="component" value="Unassembled WGS sequence"/>
</dbReference>
<evidence type="ECO:0000313" key="1">
    <source>
        <dbReference type="EMBL" id="SEA60282.1"/>
    </source>
</evidence>
<dbReference type="AlphaFoldDB" id="A0A1H4CJQ2"/>
<proteinExistence type="predicted"/>
<organism evidence="1 2">
    <name type="scientific">Pedobacter hartonius</name>
    <dbReference type="NCBI Taxonomy" id="425514"/>
    <lineage>
        <taxon>Bacteria</taxon>
        <taxon>Pseudomonadati</taxon>
        <taxon>Bacteroidota</taxon>
        <taxon>Sphingobacteriia</taxon>
        <taxon>Sphingobacteriales</taxon>
        <taxon>Sphingobacteriaceae</taxon>
        <taxon>Pedobacter</taxon>
    </lineage>
</organism>
<protein>
    <submittedName>
        <fullName evidence="1">Uncharacterized conserved protein YecE, DUF72 family</fullName>
    </submittedName>
</protein>
<dbReference type="OrthoDB" id="9780310at2"/>
<dbReference type="EMBL" id="FNRA01000004">
    <property type="protein sequence ID" value="SEA60282.1"/>
    <property type="molecule type" value="Genomic_DNA"/>
</dbReference>
<dbReference type="STRING" id="425514.SAMN05443550_10465"/>